<dbReference type="Gene3D" id="2.60.40.10">
    <property type="entry name" value="Immunoglobulins"/>
    <property type="match status" value="2"/>
</dbReference>
<evidence type="ECO:0000313" key="5">
    <source>
        <dbReference type="Proteomes" id="UP001165060"/>
    </source>
</evidence>
<comment type="similarity">
    <text evidence="1">Belongs to the glycosyl hydrolase 16 family.</text>
</comment>
<dbReference type="EMBL" id="BRYB01001209">
    <property type="protein sequence ID" value="GMI20585.1"/>
    <property type="molecule type" value="Genomic_DNA"/>
</dbReference>
<accession>A0ABQ6M6M6</accession>
<sequence>MQWLGTALAALSLAAALPPPASAEPNWSLVWSDEFDDSSLPDWTDSGDEGLGGSLWQPENNGWGGGNQELQFYTPRESNVFVEDGKLTISGIKEVYASSQCPQWTYSCDDDDRVTVTKQYTSARIHTDWCGLDVGFGYGKFEMRAKMPVGKGAWPAFWLMPVSPSCPYEGRSSFGFWPTGGEIDIMEYGIDGSTNRDMVSALHFGGTPSTGGHRYVSNLYTLPEGEPSFEEDFHVFSCVWEEGQITYFIDDVETYKVTSDQWWTSYAPSSEQAPFDQKFYIILNLALGGIFPGPIAPDAEFPFDYVVDYVRVYEDLNSEPMPTAAPTATPTGTLVNFSVDASGSSSSMSEIVRDPGWVDSDGKPFTGFVILVDGTTEVLAVDSDNAVVLEGSGYFEEGEHSFVVLANGDVNSEHVGRPGGEGCEDAATFTFTVEEGVEGAVEVKGCWGECGETCAPPASSMTPTKPGITLYVDLSSQNRDEFRDAYGQPVFSVHAPGSFNAWDTGGSRMSDDDGDGMFEITLDSSQVTAGSSYEFVFTVNGWNTKNGAVCWESCDFMPTDEWCNYGFRVPEDFDFEDVDAAIAIGPFCFMGEAGSCSACSDVEGLTLYPETWVPQEIVATQATIQVDMRHALGSALGSNVCPATMNVVGEHNNWSEWGAPLTDEDGDGIFEGTIDVDSQTPTQYQILMVQGQWSSPIITPPQNSGCDFLPDDNFYNFGFVAGNDGYEVVICPGYCSVMR</sequence>
<evidence type="ECO:0000256" key="2">
    <source>
        <dbReference type="SAM" id="SignalP"/>
    </source>
</evidence>
<keyword evidence="5" id="KW-1185">Reference proteome</keyword>
<feature type="chain" id="PRO_5046573765" description="GH16 domain-containing protein" evidence="2">
    <location>
        <begin position="24"/>
        <end position="739"/>
    </location>
</feature>
<organism evidence="4 5">
    <name type="scientific">Tetraparma gracilis</name>
    <dbReference type="NCBI Taxonomy" id="2962635"/>
    <lineage>
        <taxon>Eukaryota</taxon>
        <taxon>Sar</taxon>
        <taxon>Stramenopiles</taxon>
        <taxon>Ochrophyta</taxon>
        <taxon>Bolidophyceae</taxon>
        <taxon>Parmales</taxon>
        <taxon>Triparmaceae</taxon>
        <taxon>Tetraparma</taxon>
    </lineage>
</organism>
<dbReference type="InterPro" id="IPR050546">
    <property type="entry name" value="Glycosyl_Hydrlase_16"/>
</dbReference>
<keyword evidence="2" id="KW-0732">Signal</keyword>
<evidence type="ECO:0000313" key="4">
    <source>
        <dbReference type="EMBL" id="GMI20585.1"/>
    </source>
</evidence>
<evidence type="ECO:0000259" key="3">
    <source>
        <dbReference type="PROSITE" id="PS51762"/>
    </source>
</evidence>
<dbReference type="InterPro" id="IPR000757">
    <property type="entry name" value="Beta-glucanase-like"/>
</dbReference>
<comment type="caution">
    <text evidence="4">The sequence shown here is derived from an EMBL/GenBank/DDBJ whole genome shotgun (WGS) entry which is preliminary data.</text>
</comment>
<dbReference type="PROSITE" id="PS51762">
    <property type="entry name" value="GH16_2"/>
    <property type="match status" value="1"/>
</dbReference>
<dbReference type="PANTHER" id="PTHR10963:SF55">
    <property type="entry name" value="GLYCOSIDE HYDROLASE FAMILY 16 PROTEIN"/>
    <property type="match status" value="1"/>
</dbReference>
<feature type="domain" description="GH16" evidence="3">
    <location>
        <begin position="12"/>
        <end position="318"/>
    </location>
</feature>
<dbReference type="InterPro" id="IPR013783">
    <property type="entry name" value="Ig-like_fold"/>
</dbReference>
<proteinExistence type="inferred from homology"/>
<gene>
    <name evidence="4" type="ORF">TeGR_g5306</name>
</gene>
<dbReference type="Gene3D" id="2.60.120.200">
    <property type="match status" value="1"/>
</dbReference>
<protein>
    <recommendedName>
        <fullName evidence="3">GH16 domain-containing protein</fullName>
    </recommendedName>
</protein>
<dbReference type="InterPro" id="IPR013320">
    <property type="entry name" value="ConA-like_dom_sf"/>
</dbReference>
<evidence type="ECO:0000256" key="1">
    <source>
        <dbReference type="ARBA" id="ARBA00006865"/>
    </source>
</evidence>
<reference evidence="4 5" key="1">
    <citation type="journal article" date="2023" name="Commun. Biol.">
        <title>Genome analysis of Parmales, the sister group of diatoms, reveals the evolutionary specialization of diatoms from phago-mixotrophs to photoautotrophs.</title>
        <authorList>
            <person name="Ban H."/>
            <person name="Sato S."/>
            <person name="Yoshikawa S."/>
            <person name="Yamada K."/>
            <person name="Nakamura Y."/>
            <person name="Ichinomiya M."/>
            <person name="Sato N."/>
            <person name="Blanc-Mathieu R."/>
            <person name="Endo H."/>
            <person name="Kuwata A."/>
            <person name="Ogata H."/>
        </authorList>
    </citation>
    <scope>NUCLEOTIDE SEQUENCE [LARGE SCALE GENOMIC DNA]</scope>
</reference>
<name>A0ABQ6M6M6_9STRA</name>
<feature type="signal peptide" evidence="2">
    <location>
        <begin position="1"/>
        <end position="23"/>
    </location>
</feature>
<dbReference type="SUPFAM" id="SSF49899">
    <property type="entry name" value="Concanavalin A-like lectins/glucanases"/>
    <property type="match status" value="1"/>
</dbReference>
<dbReference type="Pfam" id="PF00722">
    <property type="entry name" value="Glyco_hydro_16"/>
    <property type="match status" value="1"/>
</dbReference>
<dbReference type="Proteomes" id="UP001165060">
    <property type="component" value="Unassembled WGS sequence"/>
</dbReference>
<dbReference type="PANTHER" id="PTHR10963">
    <property type="entry name" value="GLYCOSYL HYDROLASE-RELATED"/>
    <property type="match status" value="1"/>
</dbReference>
<dbReference type="CDD" id="cd08023">
    <property type="entry name" value="GH16_laminarinase_like"/>
    <property type="match status" value="1"/>
</dbReference>